<dbReference type="SUPFAM" id="SSF49482">
    <property type="entry name" value="Aromatic compound dioxygenase"/>
    <property type="match status" value="1"/>
</dbReference>
<dbReference type="EMBL" id="JPWU03000222">
    <property type="protein sequence ID" value="KAG2522163.1"/>
    <property type="molecule type" value="Genomic_DNA"/>
</dbReference>
<reference evidence="2" key="3">
    <citation type="submission" date="2020-06" db="EMBL/GenBank/DDBJ databases">
        <authorList>
            <person name="Studholme D.J."/>
        </authorList>
    </citation>
    <scope>NUCLEOTIDE SEQUENCE</scope>
    <source>
        <strain evidence="2">NZFS 2646</strain>
        <strain evidence="3">NZFS 3630</strain>
    </source>
</reference>
<evidence type="ECO:0000313" key="6">
    <source>
        <dbReference type="Proteomes" id="UP000285624"/>
    </source>
</evidence>
<feature type="signal peptide" evidence="1">
    <location>
        <begin position="1"/>
        <end position="21"/>
    </location>
</feature>
<name>A0A3R7G7D9_9STRA</name>
<evidence type="ECO:0000313" key="3">
    <source>
        <dbReference type="EMBL" id="KAG2522163.1"/>
    </source>
</evidence>
<accession>A0A3R7G7D9</accession>
<dbReference type="InterPro" id="IPR015889">
    <property type="entry name" value="Intradiol_dOase_core"/>
</dbReference>
<dbReference type="Gene3D" id="2.60.130.10">
    <property type="entry name" value="Aromatic compound dioxygenase"/>
    <property type="match status" value="1"/>
</dbReference>
<evidence type="ECO:0000313" key="7">
    <source>
        <dbReference type="Proteomes" id="UP000285883"/>
    </source>
</evidence>
<sequence>MKWVILSLVAFSSLFVHDAFATHLVAQQTVQTGSDVAERQRFLSETKIEELRASRRRLDAATVLATNHKSNLTNVAVNTYPGYLFDNVKCVLAPETTQENFYVSGKLYRQDITENETGISLTTELQFIDVNTCTAISNLWIDFWHSNAAGVYSEFVGSNAGESSEASNVDTTFLRGLVQTDSYGLASFKSIFPGHYAGRAPHIDVLARHDGTFENNNTYSGGSTVHSGEIFFDQDLITEVEGTDAYASNAQNLTLNTDDEGLLEAAASSFDPIVEYALLGDTVQDGVFAWISIGVDLTASNGR</sequence>
<gene>
    <name evidence="4" type="ORF">BBI17_006677</name>
    <name evidence="5" type="ORF">BBO99_00006760</name>
    <name evidence="2" type="ORF">JM16_006301</name>
    <name evidence="3" type="ORF">JM18_006197</name>
</gene>
<dbReference type="GO" id="GO:0005506">
    <property type="term" value="F:iron ion binding"/>
    <property type="evidence" value="ECO:0007669"/>
    <property type="project" value="InterPro"/>
</dbReference>
<dbReference type="PANTHER" id="PTHR34315">
    <property type="match status" value="1"/>
</dbReference>
<dbReference type="PANTHER" id="PTHR34315:SF1">
    <property type="entry name" value="INTRADIOL RING-CLEAVAGE DIOXYGENASES DOMAIN-CONTAINING PROTEIN-RELATED"/>
    <property type="match status" value="1"/>
</dbReference>
<dbReference type="Proteomes" id="UP000285624">
    <property type="component" value="Unassembled WGS sequence"/>
</dbReference>
<evidence type="ECO:0008006" key="8">
    <source>
        <dbReference type="Google" id="ProtNLM"/>
    </source>
</evidence>
<dbReference type="EMBL" id="MAYM02000693">
    <property type="protein sequence ID" value="RLN36890.1"/>
    <property type="molecule type" value="Genomic_DNA"/>
</dbReference>
<reference evidence="6 7" key="2">
    <citation type="submission" date="2018-07" db="EMBL/GenBank/DDBJ databases">
        <title>Genome sequencing of oomycete isolates from Chile give support for New Zealand origin for Phytophthora kernoviae and make available the first Nothophytophthora sp. genome.</title>
        <authorList>
            <person name="Studholme D.J."/>
            <person name="Sanfuentes E."/>
            <person name="Panda P."/>
            <person name="Hill R."/>
            <person name="Sambles C."/>
            <person name="Grant M."/>
            <person name="Williams N.M."/>
            <person name="Mcdougal R.L."/>
        </authorList>
    </citation>
    <scope>NUCLEOTIDE SEQUENCE [LARGE SCALE GENOMIC DNA]</scope>
    <source>
        <strain evidence="4">Chile2</strain>
        <strain evidence="5">Chile4</strain>
    </source>
</reference>
<dbReference type="CDD" id="cd03457">
    <property type="entry name" value="intradiol_dioxygenase_like"/>
    <property type="match status" value="1"/>
</dbReference>
<feature type="chain" id="PRO_5036092223" description="Intradiol ring-cleavage dioxygenases domain-containing protein" evidence="1">
    <location>
        <begin position="22"/>
        <end position="303"/>
    </location>
</feature>
<dbReference type="EMBL" id="MBDN02000248">
    <property type="protein sequence ID" value="RLN77432.1"/>
    <property type="molecule type" value="Genomic_DNA"/>
</dbReference>
<dbReference type="Proteomes" id="UP000785171">
    <property type="component" value="Unassembled WGS sequence"/>
</dbReference>
<keyword evidence="1" id="KW-0732">Signal</keyword>
<organism evidence="4 7">
    <name type="scientific">Phytophthora kernoviae</name>
    <dbReference type="NCBI Taxonomy" id="325452"/>
    <lineage>
        <taxon>Eukaryota</taxon>
        <taxon>Sar</taxon>
        <taxon>Stramenopiles</taxon>
        <taxon>Oomycota</taxon>
        <taxon>Peronosporomycetes</taxon>
        <taxon>Peronosporales</taxon>
        <taxon>Peronosporaceae</taxon>
        <taxon>Phytophthora</taxon>
    </lineage>
</organism>
<evidence type="ECO:0000313" key="2">
    <source>
        <dbReference type="EMBL" id="KAG2521323.1"/>
    </source>
</evidence>
<dbReference type="Proteomes" id="UP000285883">
    <property type="component" value="Unassembled WGS sequence"/>
</dbReference>
<keyword evidence="6" id="KW-1185">Reference proteome</keyword>
<dbReference type="GO" id="GO:0016702">
    <property type="term" value="F:oxidoreductase activity, acting on single donors with incorporation of molecular oxygen, incorporation of two atoms of oxygen"/>
    <property type="evidence" value="ECO:0007669"/>
    <property type="project" value="InterPro"/>
</dbReference>
<evidence type="ECO:0000313" key="5">
    <source>
        <dbReference type="EMBL" id="RLN77432.1"/>
    </source>
</evidence>
<dbReference type="Proteomes" id="UP000792063">
    <property type="component" value="Unassembled WGS sequence"/>
</dbReference>
<evidence type="ECO:0000256" key="1">
    <source>
        <dbReference type="SAM" id="SignalP"/>
    </source>
</evidence>
<reference evidence="2" key="1">
    <citation type="journal article" date="2015" name="Genom Data">
        <title>Genome sequences of six Phytophthora species associated with forests in New Zealand.</title>
        <authorList>
            <person name="Studholme D.J."/>
            <person name="McDougal R.L."/>
            <person name="Sambles C."/>
            <person name="Hansen E."/>
            <person name="Hardy G."/>
            <person name="Grant M."/>
            <person name="Ganley R.J."/>
            <person name="Williams N.M."/>
        </authorList>
    </citation>
    <scope>NUCLEOTIDE SEQUENCE</scope>
    <source>
        <strain evidence="2">NZFS 2646</strain>
        <strain evidence="3">NZFS 3630</strain>
    </source>
</reference>
<evidence type="ECO:0000313" key="4">
    <source>
        <dbReference type="EMBL" id="RLN36890.1"/>
    </source>
</evidence>
<protein>
    <recommendedName>
        <fullName evidence="8">Intradiol ring-cleavage dioxygenases domain-containing protein</fullName>
    </recommendedName>
</protein>
<dbReference type="EMBL" id="JPWV03000204">
    <property type="protein sequence ID" value="KAG2521323.1"/>
    <property type="molecule type" value="Genomic_DNA"/>
</dbReference>
<comment type="caution">
    <text evidence="4">The sequence shown here is derived from an EMBL/GenBank/DDBJ whole genome shotgun (WGS) entry which is preliminary data.</text>
</comment>
<proteinExistence type="predicted"/>
<dbReference type="AlphaFoldDB" id="A0A3R7G7D9"/>